<proteinExistence type="predicted"/>
<dbReference type="EMBL" id="JAUUCC010000157">
    <property type="protein sequence ID" value="MEE2055202.1"/>
    <property type="molecule type" value="Genomic_DNA"/>
</dbReference>
<dbReference type="PANTHER" id="PTHR43162">
    <property type="match status" value="1"/>
</dbReference>
<dbReference type="InterPro" id="IPR036291">
    <property type="entry name" value="NAD(P)-bd_dom_sf"/>
</dbReference>
<accession>A0ABU7L0V8</accession>
<organism evidence="2 3">
    <name type="scientific">Nocardiopsis tropica</name>
    <dbReference type="NCBI Taxonomy" id="109330"/>
    <lineage>
        <taxon>Bacteria</taxon>
        <taxon>Bacillati</taxon>
        <taxon>Actinomycetota</taxon>
        <taxon>Actinomycetes</taxon>
        <taxon>Streptosporangiales</taxon>
        <taxon>Nocardiopsidaceae</taxon>
        <taxon>Nocardiopsis</taxon>
    </lineage>
</organism>
<evidence type="ECO:0000313" key="3">
    <source>
        <dbReference type="Proteomes" id="UP001348641"/>
    </source>
</evidence>
<dbReference type="InterPro" id="IPR016040">
    <property type="entry name" value="NAD(P)-bd_dom"/>
</dbReference>
<dbReference type="PANTHER" id="PTHR43162:SF1">
    <property type="entry name" value="PRESTALK A DIFFERENTIATION PROTEIN A"/>
    <property type="match status" value="1"/>
</dbReference>
<dbReference type="Proteomes" id="UP001348641">
    <property type="component" value="Unassembled WGS sequence"/>
</dbReference>
<name>A0ABU7L0V8_9ACTN</name>
<dbReference type="Pfam" id="PF13460">
    <property type="entry name" value="NAD_binding_10"/>
    <property type="match status" value="1"/>
</dbReference>
<dbReference type="Gene3D" id="3.90.25.10">
    <property type="entry name" value="UDP-galactose 4-epimerase, domain 1"/>
    <property type="match status" value="1"/>
</dbReference>
<protein>
    <submittedName>
        <fullName evidence="2">NAD(P)H-binding protein</fullName>
    </submittedName>
</protein>
<reference evidence="2 3" key="1">
    <citation type="submission" date="2023-07" db="EMBL/GenBank/DDBJ databases">
        <authorList>
            <person name="Girao M."/>
            <person name="Carvalho M.F."/>
        </authorList>
    </citation>
    <scope>NUCLEOTIDE SEQUENCE [LARGE SCALE GENOMIC DNA]</scope>
    <source>
        <strain evidence="2 3">66/93</strain>
    </source>
</reference>
<dbReference type="SUPFAM" id="SSF51735">
    <property type="entry name" value="NAD(P)-binding Rossmann-fold domains"/>
    <property type="match status" value="1"/>
</dbReference>
<comment type="caution">
    <text evidence="2">The sequence shown here is derived from an EMBL/GenBank/DDBJ whole genome shotgun (WGS) entry which is preliminary data.</text>
</comment>
<gene>
    <name evidence="2" type="ORF">Q8A49_32360</name>
</gene>
<feature type="domain" description="NAD(P)-binding" evidence="1">
    <location>
        <begin position="80"/>
        <end position="186"/>
    </location>
</feature>
<dbReference type="InterPro" id="IPR051604">
    <property type="entry name" value="Ergot_Alk_Oxidoreductase"/>
</dbReference>
<evidence type="ECO:0000259" key="1">
    <source>
        <dbReference type="Pfam" id="PF13460"/>
    </source>
</evidence>
<sequence>MTDTRNTARSTAGRPVLVVGATGKTGRRVVARLRAAGHEVRAASRSGAWPFDWNDRTTWGPALEGVESAYVVPFDPAPVVRPFVEQAGAAGLRRIVLLSGRGIDDPDYLPGDALAGSTLVDAEEAVRSSGLEWTILRPGWFSQNFDEGFLADMVDSGRIGLPAGDGAASFVDAEDIADVAVAALTGPGHAGLVHELSGPRALTLAEVAAEISAATGRTVEYVALPPEEFVAELVGQGVGAEDAEALATTVSPILRGKDAHLSEGVQRALGREPRAFGEYVRNAVASGAWATSAPILEKRGTATFMS</sequence>
<evidence type="ECO:0000313" key="2">
    <source>
        <dbReference type="EMBL" id="MEE2055202.1"/>
    </source>
</evidence>
<dbReference type="RefSeq" id="WP_330161982.1">
    <property type="nucleotide sequence ID" value="NZ_BAAAJA010000040.1"/>
</dbReference>
<dbReference type="Gene3D" id="3.40.50.720">
    <property type="entry name" value="NAD(P)-binding Rossmann-like Domain"/>
    <property type="match status" value="1"/>
</dbReference>